<dbReference type="RefSeq" id="WP_122502245.1">
    <property type="nucleotide sequence ID" value="NZ_UPHU01000001.1"/>
</dbReference>
<dbReference type="InterPro" id="IPR051340">
    <property type="entry name" value="Haloalkane_dehalogenase"/>
</dbReference>
<dbReference type="PANTHER" id="PTHR42977">
    <property type="entry name" value="HYDROLASE-RELATED"/>
    <property type="match status" value="1"/>
</dbReference>
<dbReference type="InterPro" id="IPR000639">
    <property type="entry name" value="Epox_hydrolase-like"/>
</dbReference>
<evidence type="ECO:0000313" key="4">
    <source>
        <dbReference type="Proteomes" id="UP000268285"/>
    </source>
</evidence>
<dbReference type="Gene3D" id="3.40.50.1820">
    <property type="entry name" value="alpha/beta hydrolase"/>
    <property type="match status" value="1"/>
</dbReference>
<name>A0A498QPG5_9MYCO</name>
<dbReference type="GO" id="GO:0018786">
    <property type="term" value="F:haloalkane dehalogenase activity"/>
    <property type="evidence" value="ECO:0007669"/>
    <property type="project" value="UniProtKB-EC"/>
</dbReference>
<dbReference type="EC" id="3.8.1.5" evidence="3"/>
<dbReference type="NCBIfam" id="NF002873">
    <property type="entry name" value="PRK03204.1"/>
    <property type="match status" value="1"/>
</dbReference>
<dbReference type="EMBL" id="UPHU01000001">
    <property type="protein sequence ID" value="VBA51065.1"/>
    <property type="molecule type" value="Genomic_DNA"/>
</dbReference>
<evidence type="ECO:0000259" key="2">
    <source>
        <dbReference type="Pfam" id="PF00561"/>
    </source>
</evidence>
<proteinExistence type="predicted"/>
<dbReference type="PANTHER" id="PTHR42977:SF3">
    <property type="entry name" value="AB HYDROLASE-1 DOMAIN-CONTAINING PROTEIN"/>
    <property type="match status" value="1"/>
</dbReference>
<dbReference type="SUPFAM" id="SSF53474">
    <property type="entry name" value="alpha/beta-Hydrolases"/>
    <property type="match status" value="1"/>
</dbReference>
<dbReference type="GO" id="GO:0004301">
    <property type="term" value="F:epoxide hydrolase activity"/>
    <property type="evidence" value="ECO:0007669"/>
    <property type="project" value="TreeGrafter"/>
</dbReference>
<organism evidence="3 4">
    <name type="scientific">Mycobacterium pseudokansasii</name>
    <dbReference type="NCBI Taxonomy" id="2341080"/>
    <lineage>
        <taxon>Bacteria</taxon>
        <taxon>Bacillati</taxon>
        <taxon>Actinomycetota</taxon>
        <taxon>Actinomycetes</taxon>
        <taxon>Mycobacteriales</taxon>
        <taxon>Mycobacteriaceae</taxon>
        <taxon>Mycobacterium</taxon>
    </lineage>
</organism>
<evidence type="ECO:0000256" key="1">
    <source>
        <dbReference type="ARBA" id="ARBA00022801"/>
    </source>
</evidence>
<accession>A0A498QPG5</accession>
<dbReference type="AlphaFoldDB" id="A0A498QPG5"/>
<dbReference type="Proteomes" id="UP000268285">
    <property type="component" value="Unassembled WGS sequence"/>
</dbReference>
<dbReference type="OrthoDB" id="812569at2"/>
<dbReference type="PRINTS" id="PR00111">
    <property type="entry name" value="ABHYDROLASE"/>
</dbReference>
<reference evidence="3 4" key="1">
    <citation type="submission" date="2018-09" db="EMBL/GenBank/DDBJ databases">
        <authorList>
            <person name="Tagini F."/>
        </authorList>
    </citation>
    <scope>NUCLEOTIDE SEQUENCE [LARGE SCALE GENOMIC DNA]</scope>
    <source>
        <strain evidence="3 4">MK142</strain>
    </source>
</reference>
<gene>
    <name evidence="3" type="primary">dhmA2</name>
    <name evidence="3" type="ORF">LAUMK142_02928</name>
</gene>
<evidence type="ECO:0000313" key="3">
    <source>
        <dbReference type="EMBL" id="VBA51065.1"/>
    </source>
</evidence>
<keyword evidence="1 3" id="KW-0378">Hydrolase</keyword>
<protein>
    <submittedName>
        <fullName evidence="3">Haloalkane dehalogenase 2</fullName>
        <ecNumber evidence="3">3.8.1.5</ecNumber>
    </submittedName>
</protein>
<dbReference type="PRINTS" id="PR00412">
    <property type="entry name" value="EPOXHYDRLASE"/>
</dbReference>
<feature type="domain" description="AB hydrolase-1" evidence="2">
    <location>
        <begin position="39"/>
        <end position="278"/>
    </location>
</feature>
<dbReference type="InterPro" id="IPR029058">
    <property type="entry name" value="AB_hydrolase_fold"/>
</dbReference>
<dbReference type="Pfam" id="PF00561">
    <property type="entry name" value="Abhydrolase_1"/>
    <property type="match status" value="1"/>
</dbReference>
<sequence>MSPQFNPVFTPDPQLYPFQSRWFESSHGRMHYVDEVDGPPLLLCHGNPTWSFLYRNIIVALRDRFRCIAPDYLGFGLSERPASFGYRIDDHARVVGEFVDHLGLDGYLAMGQDWGGPIGMAVSVDRAERVRGVVLGNTWFWPADTLTMKMFSRVMSSPPLQYAITQRNFFVERLIPAGTEHRPGPAVMEHYRAVQASPADRPGVARMPREILAAHPLLARLARDVPIKLGAKPALFVWGMKDFAFRPGPCLPRMRATFPDHVLVELPNAKHFIQEDAPQEIAAAIIDRFGSDLRLSSG</sequence>
<keyword evidence="4" id="KW-1185">Reference proteome</keyword>
<dbReference type="InterPro" id="IPR000073">
    <property type="entry name" value="AB_hydrolase_1"/>
</dbReference>